<proteinExistence type="predicted"/>
<dbReference type="Pfam" id="PF01978">
    <property type="entry name" value="TrmB"/>
    <property type="match status" value="1"/>
</dbReference>
<dbReference type="InterPro" id="IPR036388">
    <property type="entry name" value="WH-like_DNA-bd_sf"/>
</dbReference>
<gene>
    <name evidence="2" type="ORF">HRbin22_00198</name>
</gene>
<dbReference type="InterPro" id="IPR036390">
    <property type="entry name" value="WH_DNA-bd_sf"/>
</dbReference>
<protein>
    <recommendedName>
        <fullName evidence="1">Transcription regulator TrmB N-terminal domain-containing protein</fullName>
    </recommendedName>
</protein>
<organism evidence="2 3">
    <name type="scientific">Candidatus Thermoflexus japonica</name>
    <dbReference type="NCBI Taxonomy" id="2035417"/>
    <lineage>
        <taxon>Bacteria</taxon>
        <taxon>Bacillati</taxon>
        <taxon>Chloroflexota</taxon>
        <taxon>Thermoflexia</taxon>
        <taxon>Thermoflexales</taxon>
        <taxon>Thermoflexaceae</taxon>
        <taxon>Thermoflexus</taxon>
    </lineage>
</organism>
<dbReference type="AlphaFoldDB" id="A0A2H5Y3J4"/>
<dbReference type="Proteomes" id="UP000236642">
    <property type="component" value="Unassembled WGS sequence"/>
</dbReference>
<evidence type="ECO:0000259" key="1">
    <source>
        <dbReference type="Pfam" id="PF01978"/>
    </source>
</evidence>
<comment type="caution">
    <text evidence="2">The sequence shown here is derived from an EMBL/GenBank/DDBJ whole genome shotgun (WGS) entry which is preliminary data.</text>
</comment>
<dbReference type="PANTHER" id="PTHR34293:SF1">
    <property type="entry name" value="HTH-TYPE TRANSCRIPTIONAL REGULATOR TRMBL2"/>
    <property type="match status" value="1"/>
</dbReference>
<evidence type="ECO:0000313" key="3">
    <source>
        <dbReference type="Proteomes" id="UP000236642"/>
    </source>
</evidence>
<accession>A0A2H5Y3J4</accession>
<dbReference type="InterPro" id="IPR051797">
    <property type="entry name" value="TrmB-like"/>
</dbReference>
<evidence type="ECO:0000313" key="2">
    <source>
        <dbReference type="EMBL" id="GBD07972.1"/>
    </source>
</evidence>
<dbReference type="CDD" id="cd09124">
    <property type="entry name" value="PLDc_like_TrmB_middle"/>
    <property type="match status" value="1"/>
</dbReference>
<dbReference type="InterPro" id="IPR002831">
    <property type="entry name" value="Tscrpt_reg_TrmB_N"/>
</dbReference>
<dbReference type="SUPFAM" id="SSF46785">
    <property type="entry name" value="Winged helix' DNA-binding domain"/>
    <property type="match status" value="1"/>
</dbReference>
<dbReference type="EMBL" id="BEHY01000002">
    <property type="protein sequence ID" value="GBD07972.1"/>
    <property type="molecule type" value="Genomic_DNA"/>
</dbReference>
<name>A0A2H5Y3J4_9CHLR</name>
<sequence>MADAIELLQQLGFSEYEARAYVTLLQAYPLTGYELAKRSGIPRPNIYPVLQRLEERGAVMRVETPEGTRYAPAPPGEFLKRLDRRFEETLAAARKALEALGPAPEPEPVWSLSGYSAFLDHARALLDRATRTIWIALWPPEASALAMPLTRAEARGVRITTLCLAACASACEGCRGELHRYRIAPASAARWLILVADEEEVVAGELRGETEAHGLRTRQRMLVDLMQDYIRHSIALAATVQELGDEVRRLRPPARRLLTTVRRRLARKSAS</sequence>
<reference evidence="3" key="1">
    <citation type="submission" date="2017-09" db="EMBL/GenBank/DDBJ databases">
        <title>Metaegenomics of thermophilic ammonia-oxidizing enrichment culture.</title>
        <authorList>
            <person name="Kato S."/>
            <person name="Suzuki K."/>
        </authorList>
    </citation>
    <scope>NUCLEOTIDE SEQUENCE [LARGE SCALE GENOMIC DNA]</scope>
</reference>
<dbReference type="Gene3D" id="1.10.10.10">
    <property type="entry name" value="Winged helix-like DNA-binding domain superfamily/Winged helix DNA-binding domain"/>
    <property type="match status" value="1"/>
</dbReference>
<dbReference type="PANTHER" id="PTHR34293">
    <property type="entry name" value="HTH-TYPE TRANSCRIPTIONAL REGULATOR TRMBL2"/>
    <property type="match status" value="1"/>
</dbReference>
<feature type="domain" description="Transcription regulator TrmB N-terminal" evidence="1">
    <location>
        <begin position="8"/>
        <end position="75"/>
    </location>
</feature>